<evidence type="ECO:0000259" key="2">
    <source>
        <dbReference type="Pfam" id="PF20994"/>
    </source>
</evidence>
<feature type="domain" description="Inner kinetochore subunit AME1" evidence="2">
    <location>
        <begin position="468"/>
        <end position="653"/>
    </location>
</feature>
<sequence>MYCWGNQARSGVGQSRKLCDGRDFNDEREISSLPNQVKMESTREERMQQRLRGGAQRQVKDVDFGFMLPAFAAPPPAAEPSPVSTPAPAPAIPNSLPEGPVNPETPQPELPPQPTSQTPATATRSRERSSNIVDLQSNNVTRSNTGNDANTSAKRRKLETDEPPSSSTRSLRSSRSSARKDVYDLPEDDEREQHVTDNSNLSILESKENVSESGIAETALSPTHVASEPIESIERDPFNEAVVADVEEDSLVGANTSLEEGTSLAVVKATKFPRRPPRPSWNKRKRDEPSSEPLALDESALTAADPLDTTGDDIEEILPQQPRRSRRKSALQEDLGVNEEEKFENITEQAEAIDDYEAAVTLKKSRGRRISRNIVASDESIPEDAAPPRSPIAKKKRGRVRQVTSPVQQRQPAPPKPKPQRAEKMSKKQKARDGSPIPVIVHRLTKGPVYDDDDSDAEILNSEIPCTTRAGVNAVDVLGQICQELVAAGLETLGDNAVKTQDSAQKLEYKTKMRAVDSFGKELRVRLLEHTINLDNSYSLEKRLREGQRKKLSLREEILRVRAEREKVALRMDGIRIAHEKNSHDAQEREVLNTTVHDIELAVERGKSSSDATNHGKTNIELRLKRIASEASSASDEGGVLKQIKAFNAFMERAALALEGKKAV</sequence>
<accession>G2XN19</accession>
<feature type="compositionally biased region" description="Pro residues" evidence="1">
    <location>
        <begin position="73"/>
        <end position="91"/>
    </location>
</feature>
<evidence type="ECO:0000313" key="4">
    <source>
        <dbReference type="Proteomes" id="UP000008177"/>
    </source>
</evidence>
<evidence type="ECO:0000256" key="1">
    <source>
        <dbReference type="SAM" id="MobiDB-lite"/>
    </source>
</evidence>
<feature type="region of interest" description="Disordered" evidence="1">
    <location>
        <begin position="73"/>
        <end position="233"/>
    </location>
</feature>
<proteinExistence type="predicted"/>
<feature type="compositionally biased region" description="Pro residues" evidence="1">
    <location>
        <begin position="103"/>
        <end position="114"/>
    </location>
</feature>
<name>G2XN19_BOTF4</name>
<dbReference type="InterPro" id="IPR048743">
    <property type="entry name" value="AME1"/>
</dbReference>
<protein>
    <recommendedName>
        <fullName evidence="2">Inner kinetochore subunit AME1 domain-containing protein</fullName>
    </recommendedName>
</protein>
<feature type="compositionally biased region" description="Low complexity" evidence="1">
    <location>
        <begin position="165"/>
        <end position="176"/>
    </location>
</feature>
<reference evidence="4" key="1">
    <citation type="journal article" date="2011" name="PLoS Genet.">
        <title>Genomic analysis of the necrotrophic fungal pathogens Sclerotinia sclerotiorum and Botrytis cinerea.</title>
        <authorList>
            <person name="Amselem J."/>
            <person name="Cuomo C.A."/>
            <person name="van Kan J.A."/>
            <person name="Viaud M."/>
            <person name="Benito E.P."/>
            <person name="Couloux A."/>
            <person name="Coutinho P.M."/>
            <person name="de Vries R.P."/>
            <person name="Dyer P.S."/>
            <person name="Fillinger S."/>
            <person name="Fournier E."/>
            <person name="Gout L."/>
            <person name="Hahn M."/>
            <person name="Kohn L."/>
            <person name="Lapalu N."/>
            <person name="Plummer K.M."/>
            <person name="Pradier J.M."/>
            <person name="Quevillon E."/>
            <person name="Sharon A."/>
            <person name="Simon A."/>
            <person name="ten Have A."/>
            <person name="Tudzynski B."/>
            <person name="Tudzynski P."/>
            <person name="Wincker P."/>
            <person name="Andrew M."/>
            <person name="Anthouard V."/>
            <person name="Beever R.E."/>
            <person name="Beffa R."/>
            <person name="Benoit I."/>
            <person name="Bouzid O."/>
            <person name="Brault B."/>
            <person name="Chen Z."/>
            <person name="Choquer M."/>
            <person name="Collemare J."/>
            <person name="Cotton P."/>
            <person name="Danchin E.G."/>
            <person name="Da Silva C."/>
            <person name="Gautier A."/>
            <person name="Giraud C."/>
            <person name="Giraud T."/>
            <person name="Gonzalez C."/>
            <person name="Grossetete S."/>
            <person name="Guldener U."/>
            <person name="Henrissat B."/>
            <person name="Howlett B.J."/>
            <person name="Kodira C."/>
            <person name="Kretschmer M."/>
            <person name="Lappartient A."/>
            <person name="Leroch M."/>
            <person name="Levis C."/>
            <person name="Mauceli E."/>
            <person name="Neuveglise C."/>
            <person name="Oeser B."/>
            <person name="Pearson M."/>
            <person name="Poulain J."/>
            <person name="Poussereau N."/>
            <person name="Quesneville H."/>
            <person name="Rascle C."/>
            <person name="Schumacher J."/>
            <person name="Segurens B."/>
            <person name="Sexton A."/>
            <person name="Silva E."/>
            <person name="Sirven C."/>
            <person name="Soanes D.M."/>
            <person name="Talbot N.J."/>
            <person name="Templeton M."/>
            <person name="Yandava C."/>
            <person name="Yarden O."/>
            <person name="Zeng Q."/>
            <person name="Rollins J.A."/>
            <person name="Lebrun M.H."/>
            <person name="Dickman M."/>
        </authorList>
    </citation>
    <scope>NUCLEOTIDE SEQUENCE [LARGE SCALE GENOMIC DNA]</scope>
    <source>
        <strain evidence="4">T4</strain>
    </source>
</reference>
<organism evidence="3 4">
    <name type="scientific">Botryotinia fuckeliana (strain T4)</name>
    <name type="common">Noble rot fungus</name>
    <name type="synonym">Botrytis cinerea</name>
    <dbReference type="NCBI Taxonomy" id="999810"/>
    <lineage>
        <taxon>Eukaryota</taxon>
        <taxon>Fungi</taxon>
        <taxon>Dikarya</taxon>
        <taxon>Ascomycota</taxon>
        <taxon>Pezizomycotina</taxon>
        <taxon>Leotiomycetes</taxon>
        <taxon>Helotiales</taxon>
        <taxon>Sclerotiniaceae</taxon>
        <taxon>Botrytis</taxon>
    </lineage>
</organism>
<evidence type="ECO:0000313" key="3">
    <source>
        <dbReference type="EMBL" id="CCD42275.1"/>
    </source>
</evidence>
<gene>
    <name evidence="3" type="ORF">BofuT4_P014030.1</name>
</gene>
<dbReference type="Pfam" id="PF20994">
    <property type="entry name" value="CENPU"/>
    <property type="match status" value="1"/>
</dbReference>
<feature type="compositionally biased region" description="Basic residues" evidence="1">
    <location>
        <begin position="271"/>
        <end position="284"/>
    </location>
</feature>
<dbReference type="InParanoid" id="G2XN19"/>
<dbReference type="eggNOG" id="ENOG502SGUR">
    <property type="taxonomic scope" value="Eukaryota"/>
</dbReference>
<dbReference type="EMBL" id="FQ790245">
    <property type="protein sequence ID" value="CCD42275.1"/>
    <property type="molecule type" value="Genomic_DNA"/>
</dbReference>
<feature type="region of interest" description="Disordered" evidence="1">
    <location>
        <begin position="268"/>
        <end position="343"/>
    </location>
</feature>
<dbReference type="AlphaFoldDB" id="G2XN19"/>
<dbReference type="Proteomes" id="UP000008177">
    <property type="component" value="Unplaced contigs"/>
</dbReference>
<dbReference type="OrthoDB" id="5377952at2759"/>
<feature type="region of interest" description="Disordered" evidence="1">
    <location>
        <begin position="379"/>
        <end position="437"/>
    </location>
</feature>
<feature type="compositionally biased region" description="Polar residues" evidence="1">
    <location>
        <begin position="130"/>
        <end position="152"/>
    </location>
</feature>
<dbReference type="HOGENOM" id="CLU_019416_0_0_1"/>